<sequence>MGDWVLDSKKLKLEAVKFFEKLYGENPGPMKGLPLNAFSLLDRGDVTLLNKLVMDEESASVYNWVKGVFEGETIDSDLNNSLIVLILKVQNLEDFS</sequence>
<dbReference type="Proteomes" id="UP001358586">
    <property type="component" value="Chromosome 10"/>
</dbReference>
<dbReference type="EMBL" id="JARKNE010000010">
    <property type="protein sequence ID" value="KAK5794712.1"/>
    <property type="molecule type" value="Genomic_DNA"/>
</dbReference>
<gene>
    <name evidence="1" type="ORF">PVK06_035953</name>
</gene>
<evidence type="ECO:0000313" key="1">
    <source>
        <dbReference type="EMBL" id="KAK5794712.1"/>
    </source>
</evidence>
<accession>A0ABR0NI65</accession>
<evidence type="ECO:0000313" key="2">
    <source>
        <dbReference type="Proteomes" id="UP001358586"/>
    </source>
</evidence>
<name>A0ABR0NI65_GOSAR</name>
<proteinExistence type="predicted"/>
<protein>
    <submittedName>
        <fullName evidence="1">Uncharacterized protein</fullName>
    </submittedName>
</protein>
<reference evidence="1 2" key="1">
    <citation type="submission" date="2023-03" db="EMBL/GenBank/DDBJ databases">
        <title>WGS of Gossypium arboreum.</title>
        <authorList>
            <person name="Yu D."/>
        </authorList>
    </citation>
    <scope>NUCLEOTIDE SEQUENCE [LARGE SCALE GENOMIC DNA]</scope>
    <source>
        <tissue evidence="1">Leaf</tissue>
    </source>
</reference>
<keyword evidence="2" id="KW-1185">Reference proteome</keyword>
<comment type="caution">
    <text evidence="1">The sequence shown here is derived from an EMBL/GenBank/DDBJ whole genome shotgun (WGS) entry which is preliminary data.</text>
</comment>
<organism evidence="1 2">
    <name type="scientific">Gossypium arboreum</name>
    <name type="common">Tree cotton</name>
    <name type="synonym">Gossypium nanking</name>
    <dbReference type="NCBI Taxonomy" id="29729"/>
    <lineage>
        <taxon>Eukaryota</taxon>
        <taxon>Viridiplantae</taxon>
        <taxon>Streptophyta</taxon>
        <taxon>Embryophyta</taxon>
        <taxon>Tracheophyta</taxon>
        <taxon>Spermatophyta</taxon>
        <taxon>Magnoliopsida</taxon>
        <taxon>eudicotyledons</taxon>
        <taxon>Gunneridae</taxon>
        <taxon>Pentapetalae</taxon>
        <taxon>rosids</taxon>
        <taxon>malvids</taxon>
        <taxon>Malvales</taxon>
        <taxon>Malvaceae</taxon>
        <taxon>Malvoideae</taxon>
        <taxon>Gossypium</taxon>
    </lineage>
</organism>